<comment type="caution">
    <text evidence="1">The sequence shown here is derived from an EMBL/GenBank/DDBJ whole genome shotgun (WGS) entry which is preliminary data.</text>
</comment>
<evidence type="ECO:0008006" key="3">
    <source>
        <dbReference type="Google" id="ProtNLM"/>
    </source>
</evidence>
<gene>
    <name evidence="1" type="ORF">Daus18300_006607</name>
</gene>
<reference evidence="1 2" key="1">
    <citation type="journal article" date="2024" name="IMA Fungus">
        <title>IMA Genome - F19 : A genome assembly and annotation guide to empower mycologists, including annotated draft genome sequences of Ceratocystis pirilliformis, Diaporthe australafricana, Fusarium ophioides, Paecilomyces lecythidis, and Sporothrix stenoceras.</title>
        <authorList>
            <person name="Aylward J."/>
            <person name="Wilson A.M."/>
            <person name="Visagie C.M."/>
            <person name="Spraker J."/>
            <person name="Barnes I."/>
            <person name="Buitendag C."/>
            <person name="Ceriani C."/>
            <person name="Del Mar Angel L."/>
            <person name="du Plessis D."/>
            <person name="Fuchs T."/>
            <person name="Gasser K."/>
            <person name="Kramer D."/>
            <person name="Li W."/>
            <person name="Munsamy K."/>
            <person name="Piso A."/>
            <person name="Price J.L."/>
            <person name="Sonnekus B."/>
            <person name="Thomas C."/>
            <person name="van der Nest A."/>
            <person name="van Dijk A."/>
            <person name="van Heerden A."/>
            <person name="van Vuuren N."/>
            <person name="Yilmaz N."/>
            <person name="Duong T.A."/>
            <person name="van der Merwe N.A."/>
            <person name="Wingfield M.J."/>
            <person name="Wingfield B.D."/>
        </authorList>
    </citation>
    <scope>NUCLEOTIDE SEQUENCE [LARGE SCALE GENOMIC DNA]</scope>
    <source>
        <strain evidence="1 2">CMW 18300</strain>
    </source>
</reference>
<dbReference type="EMBL" id="JAWRVE010000053">
    <property type="protein sequence ID" value="KAL1866904.1"/>
    <property type="molecule type" value="Genomic_DNA"/>
</dbReference>
<proteinExistence type="predicted"/>
<organism evidence="1 2">
    <name type="scientific">Diaporthe australafricana</name>
    <dbReference type="NCBI Taxonomy" id="127596"/>
    <lineage>
        <taxon>Eukaryota</taxon>
        <taxon>Fungi</taxon>
        <taxon>Dikarya</taxon>
        <taxon>Ascomycota</taxon>
        <taxon>Pezizomycotina</taxon>
        <taxon>Sordariomycetes</taxon>
        <taxon>Sordariomycetidae</taxon>
        <taxon>Diaporthales</taxon>
        <taxon>Diaporthaceae</taxon>
        <taxon>Diaporthe</taxon>
    </lineage>
</organism>
<protein>
    <recommendedName>
        <fullName evidence="3">F-box domain-containing protein</fullName>
    </recommendedName>
</protein>
<dbReference type="Proteomes" id="UP001583177">
    <property type="component" value="Unassembled WGS sequence"/>
</dbReference>
<name>A0ABR3WT93_9PEZI</name>
<evidence type="ECO:0000313" key="1">
    <source>
        <dbReference type="EMBL" id="KAL1866904.1"/>
    </source>
</evidence>
<sequence>MANNKANNEADINGEEVLIDTKVDAVKMIHAHRQQTHSDREEDGLLDRHELPQGCESTSDISQSPLLDLPPEIRNKIYFMVLVDIPRIIEFANRPAGEFSLRQPALAKANRQLRHEILPIFYHRSFGIRIYPKTHSEVDKVWKGFLDSFAAMTVRLDGVSILSRIQSLEVELWHPAFRRPYRRRPRPDDIQHVHDHDYQNAEFPLYMSDGIYLQFGALPRHPCERLRDEDTDWTNRASVKAVLERAIEQNRRIIYRRSDTRDWDSVWRTYPFERLVDLSMMIAAECEKAARVIRIGTSFAPKELV</sequence>
<accession>A0ABR3WT93</accession>
<evidence type="ECO:0000313" key="2">
    <source>
        <dbReference type="Proteomes" id="UP001583177"/>
    </source>
</evidence>
<keyword evidence="2" id="KW-1185">Reference proteome</keyword>